<gene>
    <name evidence="2" type="ORF">SAMN04488522_106284</name>
</gene>
<dbReference type="RefSeq" id="WP_073236429.1">
    <property type="nucleotide sequence ID" value="NZ_FQUQ01000006.1"/>
</dbReference>
<reference evidence="3" key="1">
    <citation type="submission" date="2016-11" db="EMBL/GenBank/DDBJ databases">
        <authorList>
            <person name="Varghese N."/>
            <person name="Submissions S."/>
        </authorList>
    </citation>
    <scope>NUCLEOTIDE SEQUENCE [LARGE SCALE GENOMIC DNA]</scope>
    <source>
        <strain evidence="3">DSM 16990</strain>
    </source>
</reference>
<dbReference type="AlphaFoldDB" id="A0A1M5LBF1"/>
<keyword evidence="2" id="KW-0121">Carboxypeptidase</keyword>
<keyword evidence="3" id="KW-1185">Reference proteome</keyword>
<keyword evidence="2" id="KW-0378">Hydrolase</keyword>
<dbReference type="InterPro" id="IPR001466">
    <property type="entry name" value="Beta-lactam-related"/>
</dbReference>
<dbReference type="Proteomes" id="UP000184287">
    <property type="component" value="Unassembled WGS sequence"/>
</dbReference>
<organism evidence="2 3">
    <name type="scientific">Pedobacter caeni</name>
    <dbReference type="NCBI Taxonomy" id="288992"/>
    <lineage>
        <taxon>Bacteria</taxon>
        <taxon>Pseudomonadati</taxon>
        <taxon>Bacteroidota</taxon>
        <taxon>Sphingobacteriia</taxon>
        <taxon>Sphingobacteriales</taxon>
        <taxon>Sphingobacteriaceae</taxon>
        <taxon>Pedobacter</taxon>
    </lineage>
</organism>
<evidence type="ECO:0000313" key="2">
    <source>
        <dbReference type="EMBL" id="SHG62337.1"/>
    </source>
</evidence>
<evidence type="ECO:0000259" key="1">
    <source>
        <dbReference type="Pfam" id="PF00144"/>
    </source>
</evidence>
<dbReference type="OrthoDB" id="9793489at2"/>
<protein>
    <submittedName>
        <fullName evidence="2">D-alanyl-D-alanine carboxypeptidase</fullName>
    </submittedName>
</protein>
<accession>A0A1M5LBF1</accession>
<dbReference type="GO" id="GO:0004180">
    <property type="term" value="F:carboxypeptidase activity"/>
    <property type="evidence" value="ECO:0007669"/>
    <property type="project" value="UniProtKB-KW"/>
</dbReference>
<dbReference type="PANTHER" id="PTHR46825:SF7">
    <property type="entry name" value="D-ALANYL-D-ALANINE CARBOXYPEPTIDASE"/>
    <property type="match status" value="1"/>
</dbReference>
<dbReference type="InterPro" id="IPR050491">
    <property type="entry name" value="AmpC-like"/>
</dbReference>
<dbReference type="EMBL" id="FQUQ01000006">
    <property type="protein sequence ID" value="SHG62337.1"/>
    <property type="molecule type" value="Genomic_DNA"/>
</dbReference>
<dbReference type="SUPFAM" id="SSF56601">
    <property type="entry name" value="beta-lactamase/transpeptidase-like"/>
    <property type="match status" value="1"/>
</dbReference>
<dbReference type="InterPro" id="IPR012338">
    <property type="entry name" value="Beta-lactam/transpept-like"/>
</dbReference>
<feature type="domain" description="Beta-lactamase-related" evidence="1">
    <location>
        <begin position="51"/>
        <end position="361"/>
    </location>
</feature>
<proteinExistence type="predicted"/>
<keyword evidence="2" id="KW-0645">Protease</keyword>
<name>A0A1M5LBF1_9SPHI</name>
<sequence>MICCLALSSCKAQSDHIEKYKGKALLQADLSSVIIDEKSYQDIAVDSKLAQRFDEFITKLKPNGVSVSIAIPGKGTWNYQEGFVNKKLEIKIDRQTLFYWASVGKMFTSVVINQLIKEQKLGMDSALSKWFPAFKYSDKITIQDLLVHTSGIYSFNYDESFNSNPNLYYSPDQLITIAQKAKPHFKPGEYWSYSNTNYLLLALIAEAIAHKPFAQIVQERIVNPLGLTSVKILAPKEQLSNLAQAHKDGDVLSRDYSVPLGAGNLVGNAADMVKFQIALLSNKLFDRPITSALFAKMYPMFEKGMYYGQGIMCYNFPEIDGSPGKWIGHSGGIPDYKSLVILDQQTGIIVAVSVNENISAEAIANNLIKLAR</sequence>
<dbReference type="PANTHER" id="PTHR46825">
    <property type="entry name" value="D-ALANYL-D-ALANINE-CARBOXYPEPTIDASE/ENDOPEPTIDASE AMPH"/>
    <property type="match status" value="1"/>
</dbReference>
<dbReference type="STRING" id="288992.SAMN04488522_106284"/>
<dbReference type="Gene3D" id="3.40.710.10">
    <property type="entry name" value="DD-peptidase/beta-lactamase superfamily"/>
    <property type="match status" value="1"/>
</dbReference>
<dbReference type="Pfam" id="PF00144">
    <property type="entry name" value="Beta-lactamase"/>
    <property type="match status" value="1"/>
</dbReference>
<evidence type="ECO:0000313" key="3">
    <source>
        <dbReference type="Proteomes" id="UP000184287"/>
    </source>
</evidence>